<evidence type="ECO:0000256" key="1">
    <source>
        <dbReference type="SAM" id="MobiDB-lite"/>
    </source>
</evidence>
<keyword evidence="3" id="KW-1185">Reference proteome</keyword>
<feature type="compositionally biased region" description="Polar residues" evidence="1">
    <location>
        <begin position="72"/>
        <end position="81"/>
    </location>
</feature>
<dbReference type="OrthoDB" id="3795253at2759"/>
<evidence type="ECO:0000313" key="3">
    <source>
        <dbReference type="Proteomes" id="UP000799440"/>
    </source>
</evidence>
<feature type="compositionally biased region" description="Polar residues" evidence="1">
    <location>
        <begin position="95"/>
        <end position="120"/>
    </location>
</feature>
<organism evidence="2 3">
    <name type="scientific">Sporormia fimetaria CBS 119925</name>
    <dbReference type="NCBI Taxonomy" id="1340428"/>
    <lineage>
        <taxon>Eukaryota</taxon>
        <taxon>Fungi</taxon>
        <taxon>Dikarya</taxon>
        <taxon>Ascomycota</taxon>
        <taxon>Pezizomycotina</taxon>
        <taxon>Dothideomycetes</taxon>
        <taxon>Pleosporomycetidae</taxon>
        <taxon>Pleosporales</taxon>
        <taxon>Sporormiaceae</taxon>
        <taxon>Sporormia</taxon>
    </lineage>
</organism>
<name>A0A6A6VBB5_9PLEO</name>
<dbReference type="EMBL" id="MU006571">
    <property type="protein sequence ID" value="KAF2747845.1"/>
    <property type="molecule type" value="Genomic_DNA"/>
</dbReference>
<feature type="compositionally biased region" description="Basic and acidic residues" evidence="1">
    <location>
        <begin position="85"/>
        <end position="94"/>
    </location>
</feature>
<feature type="region of interest" description="Disordered" evidence="1">
    <location>
        <begin position="1"/>
        <end position="55"/>
    </location>
</feature>
<proteinExistence type="predicted"/>
<feature type="compositionally biased region" description="Low complexity" evidence="1">
    <location>
        <begin position="150"/>
        <end position="159"/>
    </location>
</feature>
<gene>
    <name evidence="2" type="ORF">M011DRAFT_467438</name>
</gene>
<dbReference type="Proteomes" id="UP000799440">
    <property type="component" value="Unassembled WGS sequence"/>
</dbReference>
<feature type="region of interest" description="Disordered" evidence="1">
    <location>
        <begin position="71"/>
        <end position="197"/>
    </location>
</feature>
<accession>A0A6A6VBB5</accession>
<reference evidence="2" key="1">
    <citation type="journal article" date="2020" name="Stud. Mycol.">
        <title>101 Dothideomycetes genomes: a test case for predicting lifestyles and emergence of pathogens.</title>
        <authorList>
            <person name="Haridas S."/>
            <person name="Albert R."/>
            <person name="Binder M."/>
            <person name="Bloem J."/>
            <person name="Labutti K."/>
            <person name="Salamov A."/>
            <person name="Andreopoulos B."/>
            <person name="Baker S."/>
            <person name="Barry K."/>
            <person name="Bills G."/>
            <person name="Bluhm B."/>
            <person name="Cannon C."/>
            <person name="Castanera R."/>
            <person name="Culley D."/>
            <person name="Daum C."/>
            <person name="Ezra D."/>
            <person name="Gonzalez J."/>
            <person name="Henrissat B."/>
            <person name="Kuo A."/>
            <person name="Liang C."/>
            <person name="Lipzen A."/>
            <person name="Lutzoni F."/>
            <person name="Magnuson J."/>
            <person name="Mondo S."/>
            <person name="Nolan M."/>
            <person name="Ohm R."/>
            <person name="Pangilinan J."/>
            <person name="Park H.-J."/>
            <person name="Ramirez L."/>
            <person name="Alfaro M."/>
            <person name="Sun H."/>
            <person name="Tritt A."/>
            <person name="Yoshinaga Y."/>
            <person name="Zwiers L.-H."/>
            <person name="Turgeon B."/>
            <person name="Goodwin S."/>
            <person name="Spatafora J."/>
            <person name="Crous P."/>
            <person name="Grigoriev I."/>
        </authorList>
    </citation>
    <scope>NUCLEOTIDE SEQUENCE</scope>
    <source>
        <strain evidence="2">CBS 119925</strain>
    </source>
</reference>
<protein>
    <submittedName>
        <fullName evidence="2">Uncharacterized protein</fullName>
    </submittedName>
</protein>
<feature type="compositionally biased region" description="Gly residues" evidence="1">
    <location>
        <begin position="188"/>
        <end position="197"/>
    </location>
</feature>
<dbReference type="AlphaFoldDB" id="A0A6A6VBB5"/>
<evidence type="ECO:0000313" key="2">
    <source>
        <dbReference type="EMBL" id="KAF2747845.1"/>
    </source>
</evidence>
<sequence>MDSSSSTLDPTALVPTPSGLTPNTRSEAEAALWQNSLAQTDAAAPTTPPPSHAHDKLIDDIDEARQAYYRHTATSPTTSDNYAKAMERVRKEESAASTDTTITESSTGDTPLAASGTTSLPFPGPGQGVVPLHTGVGAGQSEAVKKGRSRGLSLGMLGRQPSYSGQDRKHLLSAGLMEKPGGEDKGYTSGGEGKGEE</sequence>